<dbReference type="KEGG" id="mech:Q9L42_002370"/>
<reference evidence="6 7" key="1">
    <citation type="journal article" date="2024" name="Microbiology">
        <title>Methylomarinum rosea sp. nov., a novel halophilic methanotrophic bacterium from the hypersaline Lake Elton.</title>
        <authorList>
            <person name="Suleimanov R.Z."/>
            <person name="Oshkin I.Y."/>
            <person name="Danilova O.V."/>
            <person name="Suzina N.E."/>
            <person name="Dedysh S.N."/>
        </authorList>
    </citation>
    <scope>NUCLEOTIDE SEQUENCE [LARGE SCALE GENOMIC DNA]</scope>
    <source>
        <strain evidence="6 7">Ch1-1</strain>
    </source>
</reference>
<evidence type="ECO:0000256" key="2">
    <source>
        <dbReference type="ARBA" id="ARBA00022692"/>
    </source>
</evidence>
<dbReference type="RefSeq" id="WP_305910031.1">
    <property type="nucleotide sequence ID" value="NZ_CP157743.1"/>
</dbReference>
<feature type="transmembrane region" description="Helical" evidence="5">
    <location>
        <begin position="7"/>
        <end position="26"/>
    </location>
</feature>
<dbReference type="NCBIfam" id="NF037968">
    <property type="entry name" value="SemiSWEET_2"/>
    <property type="match status" value="1"/>
</dbReference>
<dbReference type="InterPro" id="IPR006603">
    <property type="entry name" value="PQ-loop_rpt"/>
</dbReference>
<evidence type="ECO:0000256" key="3">
    <source>
        <dbReference type="ARBA" id="ARBA00022989"/>
    </source>
</evidence>
<keyword evidence="7" id="KW-1185">Reference proteome</keyword>
<feature type="transmembrane region" description="Helical" evidence="5">
    <location>
        <begin position="38"/>
        <end position="57"/>
    </location>
</feature>
<keyword evidence="4 5" id="KW-0472">Membrane</keyword>
<evidence type="ECO:0000313" key="6">
    <source>
        <dbReference type="EMBL" id="XBS20988.1"/>
    </source>
</evidence>
<dbReference type="GO" id="GO:0051119">
    <property type="term" value="F:sugar transmembrane transporter activity"/>
    <property type="evidence" value="ECO:0007669"/>
    <property type="project" value="InterPro"/>
</dbReference>
<evidence type="ECO:0000256" key="1">
    <source>
        <dbReference type="ARBA" id="ARBA00004141"/>
    </source>
</evidence>
<dbReference type="Pfam" id="PF04193">
    <property type="entry name" value="PQ-loop"/>
    <property type="match status" value="1"/>
</dbReference>
<dbReference type="EMBL" id="CP157743">
    <property type="protein sequence ID" value="XBS20988.1"/>
    <property type="molecule type" value="Genomic_DNA"/>
</dbReference>
<organism evidence="6 7">
    <name type="scientific">Methylomarinum roseum</name>
    <dbReference type="NCBI Taxonomy" id="3067653"/>
    <lineage>
        <taxon>Bacteria</taxon>
        <taxon>Pseudomonadati</taxon>
        <taxon>Pseudomonadota</taxon>
        <taxon>Gammaproteobacteria</taxon>
        <taxon>Methylococcales</taxon>
        <taxon>Methylococcaceae</taxon>
        <taxon>Methylomarinum</taxon>
    </lineage>
</organism>
<feature type="transmembrane region" description="Helical" evidence="5">
    <location>
        <begin position="63"/>
        <end position="83"/>
    </location>
</feature>
<evidence type="ECO:0000256" key="4">
    <source>
        <dbReference type="ARBA" id="ARBA00023136"/>
    </source>
</evidence>
<gene>
    <name evidence="6" type="ORF">Q9L42_002370</name>
</gene>
<keyword evidence="3 5" id="KW-1133">Transmembrane helix</keyword>
<dbReference type="AlphaFoldDB" id="A0AAU7NVM2"/>
<comment type="subcellular location">
    <subcellularLocation>
        <location evidence="1">Membrane</location>
        <topology evidence="1">Multi-pass membrane protein</topology>
    </subcellularLocation>
</comment>
<proteinExistence type="predicted"/>
<protein>
    <submittedName>
        <fullName evidence="6">SemiSWEET transporter</fullName>
    </submittedName>
</protein>
<name>A0AAU7NVM2_9GAMM</name>
<dbReference type="Gene3D" id="1.20.1280.290">
    <property type="match status" value="1"/>
</dbReference>
<keyword evidence="2 5" id="KW-0812">Transmembrane</keyword>
<accession>A0AAU7NVM2</accession>
<sequence>MNITPEIIGYIAATLTTSSFLPQAIMTIRTRDTESLSLGMYSAFTLGVLLWLVYGVYVSDKAIIFANAITFLLATSILVFKIYNTVVKKHG</sequence>
<dbReference type="GO" id="GO:0016020">
    <property type="term" value="C:membrane"/>
    <property type="evidence" value="ECO:0007669"/>
    <property type="project" value="UniProtKB-SubCell"/>
</dbReference>
<dbReference type="InterPro" id="IPR047662">
    <property type="entry name" value="SemiSWEET"/>
</dbReference>
<evidence type="ECO:0000256" key="5">
    <source>
        <dbReference type="SAM" id="Phobius"/>
    </source>
</evidence>
<evidence type="ECO:0000313" key="7">
    <source>
        <dbReference type="Proteomes" id="UP001225378"/>
    </source>
</evidence>
<dbReference type="Proteomes" id="UP001225378">
    <property type="component" value="Chromosome"/>
</dbReference>